<name>A0ACB8XLQ0_ARCLA</name>
<comment type="caution">
    <text evidence="1">The sequence shown here is derived from an EMBL/GenBank/DDBJ whole genome shotgun (WGS) entry which is preliminary data.</text>
</comment>
<organism evidence="1 2">
    <name type="scientific">Arctium lappa</name>
    <name type="common">Greater burdock</name>
    <name type="synonym">Lappa major</name>
    <dbReference type="NCBI Taxonomy" id="4217"/>
    <lineage>
        <taxon>Eukaryota</taxon>
        <taxon>Viridiplantae</taxon>
        <taxon>Streptophyta</taxon>
        <taxon>Embryophyta</taxon>
        <taxon>Tracheophyta</taxon>
        <taxon>Spermatophyta</taxon>
        <taxon>Magnoliopsida</taxon>
        <taxon>eudicotyledons</taxon>
        <taxon>Gunneridae</taxon>
        <taxon>Pentapetalae</taxon>
        <taxon>asterids</taxon>
        <taxon>campanulids</taxon>
        <taxon>Asterales</taxon>
        <taxon>Asteraceae</taxon>
        <taxon>Carduoideae</taxon>
        <taxon>Cardueae</taxon>
        <taxon>Arctiinae</taxon>
        <taxon>Arctium</taxon>
    </lineage>
</organism>
<dbReference type="Proteomes" id="UP001055879">
    <property type="component" value="Linkage Group LG16"/>
</dbReference>
<evidence type="ECO:0000313" key="2">
    <source>
        <dbReference type="Proteomes" id="UP001055879"/>
    </source>
</evidence>
<sequence length="107" mass="11653">MNHRLDTQICEPSIGHRDLGTIGDREHTDLDWTLSFITDVVHRERRIAPIPNPGTPAVAAVTLRSRGRQWRGIDSRRRGAGGEGKMVGMTLSSGDVAAELQGMAAHS</sequence>
<reference evidence="1 2" key="2">
    <citation type="journal article" date="2022" name="Mol. Ecol. Resour.">
        <title>The genomes of chicory, endive, great burdock and yacon provide insights into Asteraceae paleo-polyploidization history and plant inulin production.</title>
        <authorList>
            <person name="Fan W."/>
            <person name="Wang S."/>
            <person name="Wang H."/>
            <person name="Wang A."/>
            <person name="Jiang F."/>
            <person name="Liu H."/>
            <person name="Zhao H."/>
            <person name="Xu D."/>
            <person name="Zhang Y."/>
        </authorList>
    </citation>
    <scope>NUCLEOTIDE SEQUENCE [LARGE SCALE GENOMIC DNA]</scope>
    <source>
        <strain evidence="2">cv. Niubang</strain>
    </source>
</reference>
<keyword evidence="2" id="KW-1185">Reference proteome</keyword>
<gene>
    <name evidence="1" type="ORF">L6452_40083</name>
</gene>
<protein>
    <submittedName>
        <fullName evidence="1">Uncharacterized protein</fullName>
    </submittedName>
</protein>
<proteinExistence type="predicted"/>
<evidence type="ECO:0000313" key="1">
    <source>
        <dbReference type="EMBL" id="KAI3668867.1"/>
    </source>
</evidence>
<accession>A0ACB8XLQ0</accession>
<dbReference type="EMBL" id="CM042062">
    <property type="protein sequence ID" value="KAI3668867.1"/>
    <property type="molecule type" value="Genomic_DNA"/>
</dbReference>
<reference evidence="2" key="1">
    <citation type="journal article" date="2022" name="Mol. Ecol. Resour.">
        <title>The genomes of chicory, endive, great burdock and yacon provide insights into Asteraceae palaeo-polyploidization history and plant inulin production.</title>
        <authorList>
            <person name="Fan W."/>
            <person name="Wang S."/>
            <person name="Wang H."/>
            <person name="Wang A."/>
            <person name="Jiang F."/>
            <person name="Liu H."/>
            <person name="Zhao H."/>
            <person name="Xu D."/>
            <person name="Zhang Y."/>
        </authorList>
    </citation>
    <scope>NUCLEOTIDE SEQUENCE [LARGE SCALE GENOMIC DNA]</scope>
    <source>
        <strain evidence="2">cv. Niubang</strain>
    </source>
</reference>